<evidence type="ECO:0000313" key="2">
    <source>
        <dbReference type="Proteomes" id="UP000582090"/>
    </source>
</evidence>
<organism evidence="1 2">
    <name type="scientific">Rhizobium metallidurans</name>
    <dbReference type="NCBI Taxonomy" id="1265931"/>
    <lineage>
        <taxon>Bacteria</taxon>
        <taxon>Pseudomonadati</taxon>
        <taxon>Pseudomonadota</taxon>
        <taxon>Alphaproteobacteria</taxon>
        <taxon>Hyphomicrobiales</taxon>
        <taxon>Rhizobiaceae</taxon>
        <taxon>Rhizobium/Agrobacterium group</taxon>
        <taxon>Rhizobium</taxon>
    </lineage>
</organism>
<gene>
    <name evidence="1" type="ORF">GGQ67_002594</name>
</gene>
<evidence type="ECO:0000313" key="1">
    <source>
        <dbReference type="EMBL" id="MBB3964927.1"/>
    </source>
</evidence>
<dbReference type="AlphaFoldDB" id="A0A7W6CU15"/>
<proteinExistence type="predicted"/>
<reference evidence="1 2" key="1">
    <citation type="submission" date="2020-08" db="EMBL/GenBank/DDBJ databases">
        <title>Genomic Encyclopedia of Type Strains, Phase IV (KMG-IV): sequencing the most valuable type-strain genomes for metagenomic binning, comparative biology and taxonomic classification.</title>
        <authorList>
            <person name="Goeker M."/>
        </authorList>
    </citation>
    <scope>NUCLEOTIDE SEQUENCE [LARGE SCALE GENOMIC DNA]</scope>
    <source>
        <strain evidence="1 2">DSM 26575</strain>
    </source>
</reference>
<sequence>MTDRGPQGYTLIGLHKLAAHDGGGMVPELLELLMEREERRERYPNIEPFPIWEARKPGVVAAKPLGRDALDGRNVIAFEFPEAERKRKA</sequence>
<dbReference type="Proteomes" id="UP000582090">
    <property type="component" value="Unassembled WGS sequence"/>
</dbReference>
<dbReference type="EMBL" id="JACIDW010000007">
    <property type="protein sequence ID" value="MBB3964927.1"/>
    <property type="molecule type" value="Genomic_DNA"/>
</dbReference>
<keyword evidence="2" id="KW-1185">Reference proteome</keyword>
<comment type="caution">
    <text evidence="1">The sequence shown here is derived from an EMBL/GenBank/DDBJ whole genome shotgun (WGS) entry which is preliminary data.</text>
</comment>
<protein>
    <submittedName>
        <fullName evidence="1">Uncharacterized protein</fullName>
    </submittedName>
</protein>
<name>A0A7W6CU15_9HYPH</name>
<dbReference type="RefSeq" id="WP_183900535.1">
    <property type="nucleotide sequence ID" value="NZ_JACIDW010000007.1"/>
</dbReference>
<accession>A0A7W6CU15</accession>